<dbReference type="AlphaFoldDB" id="A0A1H9MCW1"/>
<dbReference type="Proteomes" id="UP000198556">
    <property type="component" value="Unassembled WGS sequence"/>
</dbReference>
<dbReference type="GO" id="GO:0003677">
    <property type="term" value="F:DNA binding"/>
    <property type="evidence" value="ECO:0007669"/>
    <property type="project" value="UniProtKB-KW"/>
</dbReference>
<dbReference type="OrthoDB" id="9798835at2"/>
<dbReference type="PROSITE" id="PS50987">
    <property type="entry name" value="HTH_ARSR_2"/>
    <property type="match status" value="1"/>
</dbReference>
<keyword evidence="1" id="KW-0805">Transcription regulation</keyword>
<evidence type="ECO:0000256" key="2">
    <source>
        <dbReference type="ARBA" id="ARBA00023125"/>
    </source>
</evidence>
<dbReference type="SUPFAM" id="SSF46785">
    <property type="entry name" value="Winged helix' DNA-binding domain"/>
    <property type="match status" value="1"/>
</dbReference>
<dbReference type="InterPro" id="IPR011991">
    <property type="entry name" value="ArsR-like_HTH"/>
</dbReference>
<evidence type="ECO:0000313" key="6">
    <source>
        <dbReference type="Proteomes" id="UP000198556"/>
    </source>
</evidence>
<dbReference type="InterPro" id="IPR001845">
    <property type="entry name" value="HTH_ArsR_DNA-bd_dom"/>
</dbReference>
<evidence type="ECO:0000313" key="5">
    <source>
        <dbReference type="EMBL" id="SER21526.1"/>
    </source>
</evidence>
<protein>
    <submittedName>
        <fullName evidence="5">ArsR family transcriptional regulator</fullName>
    </submittedName>
</protein>
<dbReference type="EMBL" id="FOGF01000026">
    <property type="protein sequence ID" value="SER21526.1"/>
    <property type="molecule type" value="Genomic_DNA"/>
</dbReference>
<accession>A0A1H9MCW1</accession>
<dbReference type="PRINTS" id="PR00778">
    <property type="entry name" value="HTHARSR"/>
</dbReference>
<evidence type="ECO:0000256" key="3">
    <source>
        <dbReference type="ARBA" id="ARBA00023163"/>
    </source>
</evidence>
<dbReference type="RefSeq" id="WP_089747002.1">
    <property type="nucleotide sequence ID" value="NZ_FOGF01000026.1"/>
</dbReference>
<proteinExistence type="predicted"/>
<dbReference type="STRING" id="137733.SAMN05421767_12613"/>
<keyword evidence="2" id="KW-0238">DNA-binding</keyword>
<feature type="domain" description="HTH arsR-type" evidence="4">
    <location>
        <begin position="1"/>
        <end position="88"/>
    </location>
</feature>
<dbReference type="PANTHER" id="PTHR33154">
    <property type="entry name" value="TRANSCRIPTIONAL REGULATOR, ARSR FAMILY"/>
    <property type="match status" value="1"/>
</dbReference>
<organism evidence="5 6">
    <name type="scientific">Granulicatella balaenopterae</name>
    <dbReference type="NCBI Taxonomy" id="137733"/>
    <lineage>
        <taxon>Bacteria</taxon>
        <taxon>Bacillati</taxon>
        <taxon>Bacillota</taxon>
        <taxon>Bacilli</taxon>
        <taxon>Lactobacillales</taxon>
        <taxon>Carnobacteriaceae</taxon>
        <taxon>Granulicatella</taxon>
    </lineage>
</organism>
<dbReference type="CDD" id="cd00090">
    <property type="entry name" value="HTH_ARSR"/>
    <property type="match status" value="1"/>
</dbReference>
<dbReference type="Gene3D" id="1.10.10.10">
    <property type="entry name" value="Winged helix-like DNA-binding domain superfamily/Winged helix DNA-binding domain"/>
    <property type="match status" value="1"/>
</dbReference>
<gene>
    <name evidence="5" type="ORF">SAMN05421767_12613</name>
</gene>
<keyword evidence="3" id="KW-0804">Transcription</keyword>
<dbReference type="InterPro" id="IPR051081">
    <property type="entry name" value="HTH_MetalResp_TranReg"/>
</dbReference>
<name>A0A1H9MCW1_9LACT</name>
<dbReference type="GO" id="GO:0003700">
    <property type="term" value="F:DNA-binding transcription factor activity"/>
    <property type="evidence" value="ECO:0007669"/>
    <property type="project" value="InterPro"/>
</dbReference>
<dbReference type="InterPro" id="IPR036390">
    <property type="entry name" value="WH_DNA-bd_sf"/>
</dbReference>
<reference evidence="5 6" key="1">
    <citation type="submission" date="2016-10" db="EMBL/GenBank/DDBJ databases">
        <authorList>
            <person name="de Groot N.N."/>
        </authorList>
    </citation>
    <scope>NUCLEOTIDE SEQUENCE [LARGE SCALE GENOMIC DNA]</scope>
    <source>
        <strain evidence="5 6">DSM 15827</strain>
    </source>
</reference>
<evidence type="ECO:0000256" key="1">
    <source>
        <dbReference type="ARBA" id="ARBA00023015"/>
    </source>
</evidence>
<dbReference type="InterPro" id="IPR036388">
    <property type="entry name" value="WH-like_DNA-bd_sf"/>
</dbReference>
<dbReference type="Pfam" id="PF01022">
    <property type="entry name" value="HTH_5"/>
    <property type="match status" value="1"/>
</dbReference>
<dbReference type="SMART" id="SM00418">
    <property type="entry name" value="HTH_ARSR"/>
    <property type="match status" value="1"/>
</dbReference>
<dbReference type="PANTHER" id="PTHR33154:SF18">
    <property type="entry name" value="ARSENICAL RESISTANCE OPERON REPRESSOR"/>
    <property type="match status" value="1"/>
</dbReference>
<dbReference type="NCBIfam" id="NF033788">
    <property type="entry name" value="HTH_metalloreg"/>
    <property type="match status" value="1"/>
</dbReference>
<sequence length="88" mass="9967">MQESAQFFKALADDKRLRIIHLLGGGEQCACFLQKEMDLTQSGLSYHMKLLTIAGIVKARPDGRWIHYSLAEDFISNANQKIKQVLES</sequence>
<evidence type="ECO:0000259" key="4">
    <source>
        <dbReference type="PROSITE" id="PS50987"/>
    </source>
</evidence>
<keyword evidence="6" id="KW-1185">Reference proteome</keyword>